<comment type="caution">
    <text evidence="11">The sequence shown here is derived from an EMBL/GenBank/DDBJ whole genome shotgun (WGS) entry which is preliminary data.</text>
</comment>
<dbReference type="Proteomes" id="UP001501612">
    <property type="component" value="Unassembled WGS sequence"/>
</dbReference>
<dbReference type="PROSITE" id="PS51462">
    <property type="entry name" value="NUDIX"/>
    <property type="match status" value="1"/>
</dbReference>
<feature type="compositionally biased region" description="Basic and acidic residues" evidence="9">
    <location>
        <begin position="225"/>
        <end position="244"/>
    </location>
</feature>
<proteinExistence type="inferred from homology"/>
<dbReference type="CDD" id="cd03426">
    <property type="entry name" value="NUDIX_CoAse_Nudt7"/>
    <property type="match status" value="1"/>
</dbReference>
<dbReference type="RefSeq" id="WP_344005515.1">
    <property type="nucleotide sequence ID" value="NZ_BAAAMY010000004.1"/>
</dbReference>
<comment type="cofactor">
    <cofactor evidence="1">
        <name>Mn(2+)</name>
        <dbReference type="ChEBI" id="CHEBI:29035"/>
    </cofactor>
</comment>
<evidence type="ECO:0000256" key="6">
    <source>
        <dbReference type="ARBA" id="ARBA00022842"/>
    </source>
</evidence>
<evidence type="ECO:0000256" key="5">
    <source>
        <dbReference type="ARBA" id="ARBA00022801"/>
    </source>
</evidence>
<dbReference type="PANTHER" id="PTHR12992">
    <property type="entry name" value="NUDIX HYDROLASE"/>
    <property type="match status" value="1"/>
</dbReference>
<evidence type="ECO:0000256" key="2">
    <source>
        <dbReference type="ARBA" id="ARBA00001946"/>
    </source>
</evidence>
<evidence type="ECO:0000313" key="11">
    <source>
        <dbReference type="EMBL" id="GAA1913763.1"/>
    </source>
</evidence>
<dbReference type="InterPro" id="IPR015797">
    <property type="entry name" value="NUDIX_hydrolase-like_dom_sf"/>
</dbReference>
<gene>
    <name evidence="11" type="ORF">GCM10009737_13860</name>
</gene>
<dbReference type="EMBL" id="BAAAMY010000004">
    <property type="protein sequence ID" value="GAA1913763.1"/>
    <property type="molecule type" value="Genomic_DNA"/>
</dbReference>
<dbReference type="PROSITE" id="PS00893">
    <property type="entry name" value="NUDIX_BOX"/>
    <property type="match status" value="1"/>
</dbReference>
<dbReference type="PRINTS" id="PR00502">
    <property type="entry name" value="NUDIXFAMILY"/>
</dbReference>
<dbReference type="PANTHER" id="PTHR12992:SF11">
    <property type="entry name" value="MITOCHONDRIAL COENZYME A DIPHOSPHATASE NUDT8"/>
    <property type="match status" value="1"/>
</dbReference>
<feature type="domain" description="Nudix hydrolase" evidence="10">
    <location>
        <begin position="31"/>
        <end position="165"/>
    </location>
</feature>
<evidence type="ECO:0000256" key="9">
    <source>
        <dbReference type="SAM" id="MobiDB-lite"/>
    </source>
</evidence>
<name>A0ABP5AHC7_9ACTN</name>
<organism evidence="11 12">
    <name type="scientific">Nocardioides lentus</name>
    <dbReference type="NCBI Taxonomy" id="338077"/>
    <lineage>
        <taxon>Bacteria</taxon>
        <taxon>Bacillati</taxon>
        <taxon>Actinomycetota</taxon>
        <taxon>Actinomycetes</taxon>
        <taxon>Propionibacteriales</taxon>
        <taxon>Nocardioidaceae</taxon>
        <taxon>Nocardioides</taxon>
    </lineage>
</organism>
<dbReference type="InterPro" id="IPR020476">
    <property type="entry name" value="Nudix_hydrolase"/>
</dbReference>
<evidence type="ECO:0000256" key="1">
    <source>
        <dbReference type="ARBA" id="ARBA00001936"/>
    </source>
</evidence>
<evidence type="ECO:0000256" key="3">
    <source>
        <dbReference type="ARBA" id="ARBA00005582"/>
    </source>
</evidence>
<dbReference type="Gene3D" id="3.90.79.10">
    <property type="entry name" value="Nucleoside Triphosphate Pyrophosphohydrolase"/>
    <property type="match status" value="1"/>
</dbReference>
<dbReference type="SUPFAM" id="SSF55811">
    <property type="entry name" value="Nudix"/>
    <property type="match status" value="1"/>
</dbReference>
<keyword evidence="12" id="KW-1185">Reference proteome</keyword>
<evidence type="ECO:0000256" key="7">
    <source>
        <dbReference type="ARBA" id="ARBA00023211"/>
    </source>
</evidence>
<comment type="similarity">
    <text evidence="3 8">Belongs to the Nudix hydrolase family.</text>
</comment>
<evidence type="ECO:0000259" key="10">
    <source>
        <dbReference type="PROSITE" id="PS51462"/>
    </source>
</evidence>
<keyword evidence="6" id="KW-0460">Magnesium</keyword>
<dbReference type="Pfam" id="PF00293">
    <property type="entry name" value="NUDIX"/>
    <property type="match status" value="1"/>
</dbReference>
<dbReference type="InterPro" id="IPR045121">
    <property type="entry name" value="CoAse"/>
</dbReference>
<keyword evidence="4" id="KW-0479">Metal-binding</keyword>
<evidence type="ECO:0000256" key="4">
    <source>
        <dbReference type="ARBA" id="ARBA00022723"/>
    </source>
</evidence>
<keyword evidence="5 8" id="KW-0378">Hydrolase</keyword>
<accession>A0ABP5AHC7</accession>
<comment type="cofactor">
    <cofactor evidence="2">
        <name>Mg(2+)</name>
        <dbReference type="ChEBI" id="CHEBI:18420"/>
    </cofactor>
</comment>
<reference evidence="12" key="1">
    <citation type="journal article" date="2019" name="Int. J. Syst. Evol. Microbiol.">
        <title>The Global Catalogue of Microorganisms (GCM) 10K type strain sequencing project: providing services to taxonomists for standard genome sequencing and annotation.</title>
        <authorList>
            <consortium name="The Broad Institute Genomics Platform"/>
            <consortium name="The Broad Institute Genome Sequencing Center for Infectious Disease"/>
            <person name="Wu L."/>
            <person name="Ma J."/>
        </authorList>
    </citation>
    <scope>NUCLEOTIDE SEQUENCE [LARGE SCALE GENOMIC DNA]</scope>
    <source>
        <strain evidence="12">JCM 14046</strain>
    </source>
</reference>
<feature type="region of interest" description="Disordered" evidence="9">
    <location>
        <begin position="210"/>
        <end position="244"/>
    </location>
</feature>
<protein>
    <submittedName>
        <fullName evidence="11">CoA pyrophosphatase</fullName>
    </submittedName>
</protein>
<evidence type="ECO:0000256" key="8">
    <source>
        <dbReference type="RuleBase" id="RU003476"/>
    </source>
</evidence>
<sequence>MIPDWLRPVEVGARSMTVADLTRFEVPPDADARPCAVLVLFADGAEGPEVVLTERAHHMRSHPGQVSFAGGALEAGESVEEAALREAWEEIGLRAADVETFGRLPELWMPPSNAAVTPVLAYGHGATPVGVESPEEVHAVHREPLAGLLDPAHRFTVRHPSGFTGPGFRIGPDRDVVLWGFTGGILSRLFDHVGWTRPWDASVVEDVPEHMVADRPGGTPPTEPTGDRPEDPPEAHGLTREGAR</sequence>
<dbReference type="InterPro" id="IPR000086">
    <property type="entry name" value="NUDIX_hydrolase_dom"/>
</dbReference>
<keyword evidence="7" id="KW-0464">Manganese</keyword>
<evidence type="ECO:0000313" key="12">
    <source>
        <dbReference type="Proteomes" id="UP001501612"/>
    </source>
</evidence>
<dbReference type="InterPro" id="IPR020084">
    <property type="entry name" value="NUDIX_hydrolase_CS"/>
</dbReference>